<gene>
    <name evidence="1" type="ORF">DDZ16_03000</name>
</gene>
<dbReference type="AlphaFoldDB" id="A0A2U2BBY2"/>
<protein>
    <submittedName>
        <fullName evidence="1">Uncharacterized protein</fullName>
    </submittedName>
</protein>
<keyword evidence="2" id="KW-1185">Reference proteome</keyword>
<organism evidence="1 2">
    <name type="scientific">Marinilabilia rubra</name>
    <dbReference type="NCBI Taxonomy" id="2162893"/>
    <lineage>
        <taxon>Bacteria</taxon>
        <taxon>Pseudomonadati</taxon>
        <taxon>Bacteroidota</taxon>
        <taxon>Bacteroidia</taxon>
        <taxon>Marinilabiliales</taxon>
        <taxon>Marinilabiliaceae</taxon>
        <taxon>Marinilabilia</taxon>
    </lineage>
</organism>
<accession>A0A2U2BBY2</accession>
<comment type="caution">
    <text evidence="1">The sequence shown here is derived from an EMBL/GenBank/DDBJ whole genome shotgun (WGS) entry which is preliminary data.</text>
</comment>
<dbReference type="EMBL" id="QEWP01000002">
    <property type="protein sequence ID" value="PWE00582.1"/>
    <property type="molecule type" value="Genomic_DNA"/>
</dbReference>
<evidence type="ECO:0000313" key="2">
    <source>
        <dbReference type="Proteomes" id="UP000244956"/>
    </source>
</evidence>
<proteinExistence type="predicted"/>
<dbReference type="Proteomes" id="UP000244956">
    <property type="component" value="Unassembled WGS sequence"/>
</dbReference>
<sequence>MGAVKKCDFLGAGDHFEESKIRYTKDYVGCFFVLFLLKIKQVFSRTSFFIEMVKVRKTNTCFCSLPK</sequence>
<name>A0A2U2BBY2_9BACT</name>
<evidence type="ECO:0000313" key="1">
    <source>
        <dbReference type="EMBL" id="PWE00582.1"/>
    </source>
</evidence>
<reference evidence="1 2" key="1">
    <citation type="submission" date="2018-05" db="EMBL/GenBank/DDBJ databases">
        <title>Marinilabilia rubrum sp. nov., isolated from saltern sediment.</title>
        <authorList>
            <person name="Zhang R."/>
        </authorList>
    </citation>
    <scope>NUCLEOTIDE SEQUENCE [LARGE SCALE GENOMIC DNA]</scope>
    <source>
        <strain evidence="1 2">WTE16</strain>
    </source>
</reference>